<accession>A0A4U1JNY2</accession>
<evidence type="ECO:0000256" key="6">
    <source>
        <dbReference type="SAM" id="Phobius"/>
    </source>
</evidence>
<feature type="transmembrane region" description="Helical" evidence="6">
    <location>
        <begin position="183"/>
        <end position="204"/>
    </location>
</feature>
<dbReference type="InterPro" id="IPR037185">
    <property type="entry name" value="EmrE-like"/>
</dbReference>
<feature type="transmembrane region" description="Helical" evidence="6">
    <location>
        <begin position="239"/>
        <end position="259"/>
    </location>
</feature>
<proteinExistence type="inferred from homology"/>
<dbReference type="OrthoDB" id="7374604at2"/>
<feature type="transmembrane region" description="Helical" evidence="6">
    <location>
        <begin position="210"/>
        <end position="227"/>
    </location>
</feature>
<dbReference type="AlphaFoldDB" id="A0A4U1JNY2"/>
<feature type="transmembrane region" description="Helical" evidence="6">
    <location>
        <begin position="104"/>
        <end position="121"/>
    </location>
</feature>
<dbReference type="RefSeq" id="WP_136908682.1">
    <property type="nucleotide sequence ID" value="NZ_SWJZ01000087.1"/>
</dbReference>
<feature type="domain" description="EamA" evidence="7">
    <location>
        <begin position="153"/>
        <end position="282"/>
    </location>
</feature>
<comment type="caution">
    <text evidence="8">The sequence shown here is derived from an EMBL/GenBank/DDBJ whole genome shotgun (WGS) entry which is preliminary data.</text>
</comment>
<evidence type="ECO:0000259" key="7">
    <source>
        <dbReference type="Pfam" id="PF00892"/>
    </source>
</evidence>
<evidence type="ECO:0000313" key="8">
    <source>
        <dbReference type="EMBL" id="TKD15439.1"/>
    </source>
</evidence>
<dbReference type="PANTHER" id="PTHR22911">
    <property type="entry name" value="ACYL-MALONYL CONDENSING ENZYME-RELATED"/>
    <property type="match status" value="1"/>
</dbReference>
<dbReference type="Proteomes" id="UP000310597">
    <property type="component" value="Unassembled WGS sequence"/>
</dbReference>
<organism evidence="8 9">
    <name type="scientific">Rhodobacter capsulatus</name>
    <name type="common">Rhodopseudomonas capsulata</name>
    <dbReference type="NCBI Taxonomy" id="1061"/>
    <lineage>
        <taxon>Bacteria</taxon>
        <taxon>Pseudomonadati</taxon>
        <taxon>Pseudomonadota</taxon>
        <taxon>Alphaproteobacteria</taxon>
        <taxon>Rhodobacterales</taxon>
        <taxon>Rhodobacter group</taxon>
        <taxon>Rhodobacter</taxon>
    </lineage>
</organism>
<dbReference type="GO" id="GO:0016020">
    <property type="term" value="C:membrane"/>
    <property type="evidence" value="ECO:0007669"/>
    <property type="project" value="UniProtKB-SubCell"/>
</dbReference>
<feature type="transmembrane region" description="Helical" evidence="6">
    <location>
        <begin position="153"/>
        <end position="171"/>
    </location>
</feature>
<protein>
    <submittedName>
        <fullName evidence="8">DMT family transporter</fullName>
    </submittedName>
</protein>
<comment type="subcellular location">
    <subcellularLocation>
        <location evidence="1">Membrane</location>
        <topology evidence="1">Multi-pass membrane protein</topology>
    </subcellularLocation>
</comment>
<feature type="transmembrane region" description="Helical" evidence="6">
    <location>
        <begin position="14"/>
        <end position="33"/>
    </location>
</feature>
<keyword evidence="4 6" id="KW-1133">Transmembrane helix</keyword>
<feature type="transmembrane region" description="Helical" evidence="6">
    <location>
        <begin position="75"/>
        <end position="92"/>
    </location>
</feature>
<feature type="transmembrane region" description="Helical" evidence="6">
    <location>
        <begin position="265"/>
        <end position="283"/>
    </location>
</feature>
<dbReference type="PANTHER" id="PTHR22911:SF6">
    <property type="entry name" value="SOLUTE CARRIER FAMILY 35 MEMBER G1"/>
    <property type="match status" value="1"/>
</dbReference>
<feature type="domain" description="EamA" evidence="7">
    <location>
        <begin position="13"/>
        <end position="143"/>
    </location>
</feature>
<dbReference type="Gene3D" id="1.10.3730.20">
    <property type="match status" value="1"/>
</dbReference>
<feature type="transmembrane region" description="Helical" evidence="6">
    <location>
        <begin position="45"/>
        <end position="63"/>
    </location>
</feature>
<evidence type="ECO:0000256" key="1">
    <source>
        <dbReference type="ARBA" id="ARBA00004141"/>
    </source>
</evidence>
<dbReference type="Pfam" id="PF00892">
    <property type="entry name" value="EamA"/>
    <property type="match status" value="2"/>
</dbReference>
<evidence type="ECO:0000256" key="2">
    <source>
        <dbReference type="ARBA" id="ARBA00009853"/>
    </source>
</evidence>
<dbReference type="InterPro" id="IPR000620">
    <property type="entry name" value="EamA_dom"/>
</dbReference>
<gene>
    <name evidence="8" type="ORF">FBT96_16875</name>
</gene>
<feature type="transmembrane region" description="Helical" evidence="6">
    <location>
        <begin position="128"/>
        <end position="147"/>
    </location>
</feature>
<evidence type="ECO:0000256" key="3">
    <source>
        <dbReference type="ARBA" id="ARBA00022692"/>
    </source>
</evidence>
<dbReference type="SUPFAM" id="SSF103481">
    <property type="entry name" value="Multidrug resistance efflux transporter EmrE"/>
    <property type="match status" value="2"/>
</dbReference>
<comment type="similarity">
    <text evidence="2">Belongs to the drug/metabolite transporter (DMT) superfamily. 10 TMS drug/metabolite exporter (DME) (TC 2.A.7.3) family.</text>
</comment>
<evidence type="ECO:0000256" key="4">
    <source>
        <dbReference type="ARBA" id="ARBA00022989"/>
    </source>
</evidence>
<keyword evidence="3 6" id="KW-0812">Transmembrane</keyword>
<name>A0A4U1JNY2_RHOCA</name>
<dbReference type="EMBL" id="SWJZ01000087">
    <property type="protein sequence ID" value="TKD15439.1"/>
    <property type="molecule type" value="Genomic_DNA"/>
</dbReference>
<keyword evidence="5 6" id="KW-0472">Membrane</keyword>
<sequence length="295" mass="31424">MTSIPDQNRPVEGVLWMLATGIAFVFVNGIVRYLGTALPAAESAFIRFAWGLLFLAPSLLPLLRSGVSARLFKLFALRGALHTVAVVLWFYAMARITISEVTAIGYLNPIIVTLGAGLLFGEGFRPARMAAIGVAMLGALVVLRPGLRELSPGHLAQLGAAFGFGLSYLVMKRLTQLAPASTVVAVMALSVTIGLAPFALAVWQPASLSQVLWLGAVAVFATAGHYCMTRAFACAPMTVTQPVTFLQLVWATLLGWSVFGEAVDPWVILGGAIILAAVVFLTWREARGERAKGRI</sequence>
<evidence type="ECO:0000256" key="5">
    <source>
        <dbReference type="ARBA" id="ARBA00023136"/>
    </source>
</evidence>
<evidence type="ECO:0000313" key="9">
    <source>
        <dbReference type="Proteomes" id="UP000310597"/>
    </source>
</evidence>
<reference evidence="8 9" key="1">
    <citation type="submission" date="2019-04" db="EMBL/GenBank/DDBJ databases">
        <title>Draft Whole-Genome sequence of the purple photosynthetic bacterium Rhodobacter capsulatus SP108 with an indigenous class A beta-lactamase.</title>
        <authorList>
            <person name="Robertson S."/>
            <person name="Meyer T.E."/>
            <person name="Kyndt J.A."/>
        </authorList>
    </citation>
    <scope>NUCLEOTIDE SEQUENCE [LARGE SCALE GENOMIC DNA]</scope>
    <source>
        <strain evidence="8 9">SP108</strain>
    </source>
</reference>